<keyword evidence="9 10" id="KW-0472">Membrane</keyword>
<dbReference type="Gene3D" id="3.30.1150.10">
    <property type="match status" value="1"/>
</dbReference>
<evidence type="ECO:0000313" key="13">
    <source>
        <dbReference type="EMBL" id="WAR46488.1"/>
    </source>
</evidence>
<comment type="function">
    <text evidence="10">Interacts with outer membrane receptor proteins that carry out high-affinity binding and energy dependent uptake into the periplasmic space of specific substrates. It could act to transduce energy from the cytoplasmic membrane to specific energy-requiring processes in the outer membrane, resulting in the release into the periplasm of ligands bound by these outer membrane proteins.</text>
</comment>
<feature type="domain" description="TonB C-terminal" evidence="12">
    <location>
        <begin position="174"/>
        <end position="266"/>
    </location>
</feature>
<feature type="compositionally biased region" description="Basic and acidic residues" evidence="11">
    <location>
        <begin position="155"/>
        <end position="170"/>
    </location>
</feature>
<keyword evidence="7 10" id="KW-0653">Protein transport</keyword>
<dbReference type="NCBIfam" id="TIGR01352">
    <property type="entry name" value="tonB_Cterm"/>
    <property type="match status" value="1"/>
</dbReference>
<keyword evidence="3 10" id="KW-0813">Transport</keyword>
<dbReference type="Pfam" id="PF03544">
    <property type="entry name" value="TonB_C"/>
    <property type="match status" value="1"/>
</dbReference>
<keyword evidence="6 10" id="KW-0812">Transmembrane</keyword>
<keyword evidence="14" id="KW-1185">Reference proteome</keyword>
<evidence type="ECO:0000256" key="7">
    <source>
        <dbReference type="ARBA" id="ARBA00022927"/>
    </source>
</evidence>
<proteinExistence type="inferred from homology"/>
<feature type="region of interest" description="Disordered" evidence="11">
    <location>
        <begin position="61"/>
        <end position="126"/>
    </location>
</feature>
<evidence type="ECO:0000256" key="2">
    <source>
        <dbReference type="ARBA" id="ARBA00006555"/>
    </source>
</evidence>
<evidence type="ECO:0000256" key="6">
    <source>
        <dbReference type="ARBA" id="ARBA00022692"/>
    </source>
</evidence>
<evidence type="ECO:0000256" key="11">
    <source>
        <dbReference type="SAM" id="MobiDB-lite"/>
    </source>
</evidence>
<accession>A0ABY7GPR1</accession>
<evidence type="ECO:0000256" key="1">
    <source>
        <dbReference type="ARBA" id="ARBA00004383"/>
    </source>
</evidence>
<evidence type="ECO:0000256" key="3">
    <source>
        <dbReference type="ARBA" id="ARBA00022448"/>
    </source>
</evidence>
<dbReference type="InterPro" id="IPR006260">
    <property type="entry name" value="TonB/TolA_C"/>
</dbReference>
<name>A0ABY7GPR1_9GAMM</name>
<dbReference type="RefSeq" id="WP_255187397.1">
    <property type="nucleotide sequence ID" value="NZ_CP113517.1"/>
</dbReference>
<dbReference type="PROSITE" id="PS52015">
    <property type="entry name" value="TONB_CTD"/>
    <property type="match status" value="1"/>
</dbReference>
<feature type="region of interest" description="Disordered" evidence="11">
    <location>
        <begin position="142"/>
        <end position="171"/>
    </location>
</feature>
<comment type="similarity">
    <text evidence="2 10">Belongs to the TonB family.</text>
</comment>
<keyword evidence="10" id="KW-0735">Signal-anchor</keyword>
<dbReference type="InterPro" id="IPR003538">
    <property type="entry name" value="TonB"/>
</dbReference>
<evidence type="ECO:0000259" key="12">
    <source>
        <dbReference type="PROSITE" id="PS52015"/>
    </source>
</evidence>
<evidence type="ECO:0000256" key="4">
    <source>
        <dbReference type="ARBA" id="ARBA00022475"/>
    </source>
</evidence>
<evidence type="ECO:0000256" key="5">
    <source>
        <dbReference type="ARBA" id="ARBA00022519"/>
    </source>
</evidence>
<evidence type="ECO:0000313" key="14">
    <source>
        <dbReference type="Proteomes" id="UP001162780"/>
    </source>
</evidence>
<keyword evidence="8 10" id="KW-1133">Transmembrane helix</keyword>
<comment type="subcellular location">
    <subcellularLocation>
        <location evidence="1 10">Cell inner membrane</location>
        <topology evidence="1 10">Single-pass membrane protein</topology>
        <orientation evidence="1 10">Periplasmic side</orientation>
    </subcellularLocation>
</comment>
<dbReference type="SUPFAM" id="SSF74653">
    <property type="entry name" value="TolA/TonB C-terminal domain"/>
    <property type="match status" value="1"/>
</dbReference>
<feature type="transmembrane region" description="Helical" evidence="10">
    <location>
        <begin position="15"/>
        <end position="39"/>
    </location>
</feature>
<keyword evidence="5 10" id="KW-0997">Cell inner membrane</keyword>
<dbReference type="Proteomes" id="UP001162780">
    <property type="component" value="Chromosome"/>
</dbReference>
<protein>
    <recommendedName>
        <fullName evidence="10">Protein TonB</fullName>
    </recommendedName>
</protein>
<evidence type="ECO:0000256" key="10">
    <source>
        <dbReference type="RuleBase" id="RU362123"/>
    </source>
</evidence>
<feature type="compositionally biased region" description="Low complexity" evidence="11">
    <location>
        <begin position="81"/>
        <end position="96"/>
    </location>
</feature>
<dbReference type="InterPro" id="IPR051045">
    <property type="entry name" value="TonB-dependent_transducer"/>
</dbReference>
<reference evidence="13" key="1">
    <citation type="submission" date="2022-11" db="EMBL/GenBank/DDBJ databases">
        <title>Methylomonas rapida sp. nov., Carotenoid-Producing Obligate Methanotrophs with High Growth Characteristics and Biotechnological Potential.</title>
        <authorList>
            <person name="Tikhonova E.N."/>
            <person name="Suleimanov R.Z."/>
            <person name="Miroshnikov K."/>
            <person name="Oshkin I.Y."/>
            <person name="Belova S.E."/>
            <person name="Danilova O.V."/>
            <person name="Ashikhmin A."/>
            <person name="Konopkin A."/>
            <person name="But S.Y."/>
            <person name="Khmelenina V.N."/>
            <person name="Kuznetsov N."/>
            <person name="Pimenov N.V."/>
            <person name="Dedysh S.N."/>
        </authorList>
    </citation>
    <scope>NUCLEOTIDE SEQUENCE</scope>
    <source>
        <strain evidence="13">MP1</strain>
    </source>
</reference>
<gene>
    <name evidence="13" type="ORF">NM686_008230</name>
</gene>
<dbReference type="EMBL" id="CP113517">
    <property type="protein sequence ID" value="WAR46488.1"/>
    <property type="molecule type" value="Genomic_DNA"/>
</dbReference>
<organism evidence="13 14">
    <name type="scientific">Methylomonas rapida</name>
    <dbReference type="NCBI Taxonomy" id="2963939"/>
    <lineage>
        <taxon>Bacteria</taxon>
        <taxon>Pseudomonadati</taxon>
        <taxon>Pseudomonadota</taxon>
        <taxon>Gammaproteobacteria</taxon>
        <taxon>Methylococcales</taxon>
        <taxon>Methylococcaceae</taxon>
        <taxon>Methylomonas</taxon>
    </lineage>
</organism>
<evidence type="ECO:0000256" key="8">
    <source>
        <dbReference type="ARBA" id="ARBA00022989"/>
    </source>
</evidence>
<keyword evidence="4 10" id="KW-1003">Cell membrane</keyword>
<dbReference type="PRINTS" id="PR01374">
    <property type="entry name" value="TONBPROTEIN"/>
</dbReference>
<evidence type="ECO:0000256" key="9">
    <source>
        <dbReference type="ARBA" id="ARBA00023136"/>
    </source>
</evidence>
<sequence>MTLAFAADKPNRKMLVMSGAIIAAMTINVGLLLLIGGLISERQRELAQTPNLQPVDFVRFRPTRKEPPTPAVEAKEMVTDKPAATKPKPAAENTTTVGKKPAARTGKPAKSPIKQPGVAAPRLDIPAHGDGVVFPGVPGTDERLTAPPGQWNVAKKPEPRESAGGDEHGEGAGYAKSRLVVLSRVLPDYPPRARSLGIQGWVQLEIIVNPSGKVSAAKVVDAKPKEVFEEAALAAIKQWRFQPAYKNGQAIEQRALQRVDFRLETR</sequence>
<dbReference type="InterPro" id="IPR037682">
    <property type="entry name" value="TonB_C"/>
</dbReference>
<feature type="compositionally biased region" description="Basic and acidic residues" evidence="11">
    <location>
        <begin position="63"/>
        <end position="79"/>
    </location>
</feature>
<dbReference type="PANTHER" id="PTHR33446">
    <property type="entry name" value="PROTEIN TONB-RELATED"/>
    <property type="match status" value="1"/>
</dbReference>